<evidence type="ECO:0000256" key="10">
    <source>
        <dbReference type="RuleBase" id="RU363036"/>
    </source>
</evidence>
<dbReference type="InterPro" id="IPR014729">
    <property type="entry name" value="Rossmann-like_a/b/a_fold"/>
</dbReference>
<dbReference type="GO" id="GO:0005737">
    <property type="term" value="C:cytoplasm"/>
    <property type="evidence" value="ECO:0007669"/>
    <property type="project" value="UniProtKB-UniRule"/>
</dbReference>
<dbReference type="GO" id="GO:0005524">
    <property type="term" value="F:ATP binding"/>
    <property type="evidence" value="ECO:0007669"/>
    <property type="project" value="UniProtKB-KW"/>
</dbReference>
<comment type="catalytic activity">
    <reaction evidence="8">
        <text>tRNA(Trp) + L-tryptophan + ATP = L-tryptophyl-tRNA(Trp) + AMP + diphosphate + H(+)</text>
        <dbReference type="Rhea" id="RHEA:24080"/>
        <dbReference type="Rhea" id="RHEA-COMP:9671"/>
        <dbReference type="Rhea" id="RHEA-COMP:9705"/>
        <dbReference type="ChEBI" id="CHEBI:15378"/>
        <dbReference type="ChEBI" id="CHEBI:30616"/>
        <dbReference type="ChEBI" id="CHEBI:33019"/>
        <dbReference type="ChEBI" id="CHEBI:57912"/>
        <dbReference type="ChEBI" id="CHEBI:78442"/>
        <dbReference type="ChEBI" id="CHEBI:78535"/>
        <dbReference type="ChEBI" id="CHEBI:456215"/>
        <dbReference type="EC" id="6.1.1.2"/>
    </reaction>
</comment>
<dbReference type="InterPro" id="IPR002306">
    <property type="entry name" value="Trp-tRNA-ligase"/>
</dbReference>
<comment type="similarity">
    <text evidence="1 10">Belongs to the class-I aminoacyl-tRNA synthetase family.</text>
</comment>
<evidence type="ECO:0000256" key="2">
    <source>
        <dbReference type="ARBA" id="ARBA00013161"/>
    </source>
</evidence>
<organism evidence="11 12">
    <name type="scientific">Treponema bryantii</name>
    <dbReference type="NCBI Taxonomy" id="163"/>
    <lineage>
        <taxon>Bacteria</taxon>
        <taxon>Pseudomonadati</taxon>
        <taxon>Spirochaetota</taxon>
        <taxon>Spirochaetia</taxon>
        <taxon>Spirochaetales</taxon>
        <taxon>Treponemataceae</taxon>
        <taxon>Treponema</taxon>
    </lineage>
</organism>
<protein>
    <recommendedName>
        <fullName evidence="2 9">Tryptophan--tRNA ligase</fullName>
        <ecNumber evidence="2 9">6.1.1.2</ecNumber>
    </recommendedName>
</protein>
<evidence type="ECO:0000256" key="9">
    <source>
        <dbReference type="NCBIfam" id="TIGR00233"/>
    </source>
</evidence>
<evidence type="ECO:0000256" key="1">
    <source>
        <dbReference type="ARBA" id="ARBA00005594"/>
    </source>
</evidence>
<accession>A0A1H9AL61</accession>
<dbReference type="RefSeq" id="WP_074640363.1">
    <property type="nucleotide sequence ID" value="NZ_FOFU01000001.1"/>
</dbReference>
<dbReference type="NCBIfam" id="TIGR00233">
    <property type="entry name" value="trpS"/>
    <property type="match status" value="1"/>
</dbReference>
<evidence type="ECO:0000256" key="4">
    <source>
        <dbReference type="ARBA" id="ARBA00022741"/>
    </source>
</evidence>
<dbReference type="GO" id="GO:0004830">
    <property type="term" value="F:tryptophan-tRNA ligase activity"/>
    <property type="evidence" value="ECO:0007669"/>
    <property type="project" value="UniProtKB-UniRule"/>
</dbReference>
<dbReference type="PANTHER" id="PTHR43766">
    <property type="entry name" value="TRYPTOPHAN--TRNA LIGASE, MITOCHONDRIAL"/>
    <property type="match status" value="1"/>
</dbReference>
<dbReference type="FunFam" id="1.10.240.10:FF:000005">
    <property type="entry name" value="Tryptophan--tRNA ligase"/>
    <property type="match status" value="1"/>
</dbReference>
<dbReference type="InterPro" id="IPR050203">
    <property type="entry name" value="Trp-tRNA_synthetase"/>
</dbReference>
<keyword evidence="4 10" id="KW-0547">Nucleotide-binding</keyword>
<keyword evidence="12" id="KW-1185">Reference proteome</keyword>
<dbReference type="GO" id="GO:0006436">
    <property type="term" value="P:tryptophanyl-tRNA aminoacylation"/>
    <property type="evidence" value="ECO:0007669"/>
    <property type="project" value="UniProtKB-UniRule"/>
</dbReference>
<dbReference type="EC" id="6.1.1.2" evidence="2 9"/>
<keyword evidence="6 10" id="KW-0648">Protein biosynthesis</keyword>
<dbReference type="PRINTS" id="PR01039">
    <property type="entry name" value="TRNASYNTHTRP"/>
</dbReference>
<keyword evidence="5 10" id="KW-0067">ATP-binding</keyword>
<dbReference type="PROSITE" id="PS00178">
    <property type="entry name" value="AA_TRNA_LIGASE_I"/>
    <property type="match status" value="1"/>
</dbReference>
<evidence type="ECO:0000313" key="11">
    <source>
        <dbReference type="EMBL" id="SEP77494.1"/>
    </source>
</evidence>
<dbReference type="Gene3D" id="1.10.240.10">
    <property type="entry name" value="Tyrosyl-Transfer RNA Synthetase"/>
    <property type="match status" value="1"/>
</dbReference>
<dbReference type="STRING" id="163.SAMN04487775_104193"/>
<dbReference type="SUPFAM" id="SSF52374">
    <property type="entry name" value="Nucleotidylyl transferase"/>
    <property type="match status" value="1"/>
</dbReference>
<keyword evidence="3 10" id="KW-0436">Ligase</keyword>
<sequence length="366" mass="40986">MSEEIQYTDINKSFEAALERSRKIEEDLIKNPKKYRVLTGDRPTGLLHIGHYFGSLQNRVRLANMGVPTMILIADYQVLTDHDAFDKISQNTKQLVIDYLAAGINPEKQDVIIYPHSYVPECNQLMIPFLTLVSNAELSRNPTVKEEIESAGLKNVNAGMYTYPVHQACDILFCKGNVVPVGKDQLPHLEMTRTIASRFNKKFCTDMGKEPVFPEPQALLSKTPMILGLDGSQKMSKSRGNAVMLSATEDETAKLIKKAKTDQDRNITYDPVKRPEVANLLMLISLCTGEEPTAIAARIGDGGGGMLKNTLTEALNEKLRPLRQERARLEKDPEYIRKVLLDGAAKAREIGIKTLEEVRNVMNMKI</sequence>
<evidence type="ECO:0000256" key="6">
    <source>
        <dbReference type="ARBA" id="ARBA00022917"/>
    </source>
</evidence>
<dbReference type="CDD" id="cd00806">
    <property type="entry name" value="TrpRS_core"/>
    <property type="match status" value="1"/>
</dbReference>
<gene>
    <name evidence="11" type="ORF">SAMN04487977_101381</name>
</gene>
<evidence type="ECO:0000256" key="7">
    <source>
        <dbReference type="ARBA" id="ARBA00023146"/>
    </source>
</evidence>
<evidence type="ECO:0000256" key="3">
    <source>
        <dbReference type="ARBA" id="ARBA00022598"/>
    </source>
</evidence>
<reference evidence="11 12" key="1">
    <citation type="submission" date="2016-10" db="EMBL/GenBank/DDBJ databases">
        <authorList>
            <person name="de Groot N.N."/>
        </authorList>
    </citation>
    <scope>NUCLEOTIDE SEQUENCE [LARGE SCALE GENOMIC DNA]</scope>
    <source>
        <strain evidence="11 12">B25</strain>
    </source>
</reference>
<proteinExistence type="inferred from homology"/>
<dbReference type="eggNOG" id="COG0180">
    <property type="taxonomic scope" value="Bacteria"/>
</dbReference>
<dbReference type="EMBL" id="FOFU01000001">
    <property type="protein sequence ID" value="SEP77494.1"/>
    <property type="molecule type" value="Genomic_DNA"/>
</dbReference>
<evidence type="ECO:0000313" key="12">
    <source>
        <dbReference type="Proteomes" id="UP000182360"/>
    </source>
</evidence>
<dbReference type="InterPro" id="IPR001412">
    <property type="entry name" value="aa-tRNA-synth_I_CS"/>
</dbReference>
<evidence type="ECO:0000256" key="5">
    <source>
        <dbReference type="ARBA" id="ARBA00022840"/>
    </source>
</evidence>
<dbReference type="AlphaFoldDB" id="A0A1H9AL61"/>
<evidence type="ECO:0000256" key="8">
    <source>
        <dbReference type="ARBA" id="ARBA00049929"/>
    </source>
</evidence>
<dbReference type="Proteomes" id="UP000182360">
    <property type="component" value="Unassembled WGS sequence"/>
</dbReference>
<dbReference type="PANTHER" id="PTHR43766:SF1">
    <property type="entry name" value="TRYPTOPHAN--TRNA LIGASE, MITOCHONDRIAL"/>
    <property type="match status" value="1"/>
</dbReference>
<dbReference type="Pfam" id="PF00579">
    <property type="entry name" value="tRNA-synt_1b"/>
    <property type="match status" value="1"/>
</dbReference>
<dbReference type="InterPro" id="IPR002305">
    <property type="entry name" value="aa-tRNA-synth_Ic"/>
</dbReference>
<dbReference type="Gene3D" id="3.40.50.620">
    <property type="entry name" value="HUPs"/>
    <property type="match status" value="1"/>
</dbReference>
<name>A0A1H9AL61_9SPIR</name>
<keyword evidence="7 10" id="KW-0030">Aminoacyl-tRNA synthetase</keyword>
<dbReference type="OrthoDB" id="9801042at2"/>